<protein>
    <recommendedName>
        <fullName evidence="5">Surface antigen</fullName>
    </recommendedName>
</protein>
<dbReference type="Pfam" id="PF05714">
    <property type="entry name" value="PFam54_60"/>
    <property type="match status" value="1"/>
</dbReference>
<organism evidence="3 4">
    <name type="scientific">Borrelia garinii subsp. bavariensis (strain ATCC BAA-2496 / DSM 23469 / PBi)</name>
    <name type="common">Borreliella bavariensis</name>
    <dbReference type="NCBI Taxonomy" id="290434"/>
    <lineage>
        <taxon>Bacteria</taxon>
        <taxon>Pseudomonadati</taxon>
        <taxon>Spirochaetota</taxon>
        <taxon>Spirochaetia</taxon>
        <taxon>Spirochaetales</taxon>
        <taxon>Borreliaceae</taxon>
        <taxon>Borreliella</taxon>
    </lineage>
</organism>
<dbReference type="RefSeq" id="WP_011187211.1">
    <property type="nucleotide sequence ID" value="NC_006129.1"/>
</dbReference>
<feature type="region of interest" description="Disordered" evidence="2">
    <location>
        <begin position="32"/>
        <end position="52"/>
    </location>
</feature>
<gene>
    <name evidence="3" type="ordered locus">BGA68</name>
</gene>
<dbReference type="OrthoDB" id="352901at2"/>
<evidence type="ECO:0000313" key="4">
    <source>
        <dbReference type="Proteomes" id="UP000002276"/>
    </source>
</evidence>
<feature type="compositionally biased region" description="Basic and acidic residues" evidence="2">
    <location>
        <begin position="37"/>
        <end position="52"/>
    </location>
</feature>
<dbReference type="EMBL" id="CP000015">
    <property type="protein sequence ID" value="AAT93827.1"/>
    <property type="molecule type" value="Genomic_DNA"/>
</dbReference>
<feature type="coiled-coil region" evidence="1">
    <location>
        <begin position="192"/>
        <end position="223"/>
    </location>
</feature>
<name>A0A7I6GVA1_BORGP</name>
<reference evidence="3 4" key="1">
    <citation type="journal article" date="2004" name="Nucleic Acids Res.">
        <title>Comparative analysis of the Borrelia garinii genome.</title>
        <authorList>
            <person name="Glockner G."/>
            <person name="Lehmann R."/>
            <person name="Romualdi A."/>
            <person name="Pradella S."/>
            <person name="Schulte-Spechtel U."/>
            <person name="Schilhabel M."/>
            <person name="Wilske B."/>
            <person name="Suhnel J."/>
            <person name="Platzer M."/>
        </authorList>
    </citation>
    <scope>NUCLEOTIDE SEQUENCE [LARGE SCALE GENOMIC DNA]</scope>
    <source>
        <strain evidence="4">ATCC BAA-2496 / DSM 23469 / PBi</strain>
        <plasmid evidence="4">lp54</plasmid>
    </source>
</reference>
<dbReference type="Proteomes" id="UP000002276">
    <property type="component" value="Plasmid lp54"/>
</dbReference>
<keyword evidence="3" id="KW-0614">Plasmid</keyword>
<dbReference type="Gene3D" id="1.10.3160.10">
    <property type="entry name" value="Bbcrasp-1"/>
    <property type="match status" value="1"/>
</dbReference>
<dbReference type="KEGG" id="bga:BGA68"/>
<dbReference type="InterPro" id="IPR008421">
    <property type="entry name" value="Borrelia_lipoprotein_PFam54/60"/>
</dbReference>
<proteinExistence type="predicted"/>
<sequence>MKKNKPDIIKLNILTIILTLIYISCAADKTNPKKSTKNLEDPDSLNKKNQETKVSKLEEIGKKLEAQEKKDNAEITTIDTTVPDFLGSLKTQSYQNLSKNEEMNIKRIIYSSLNYEIEKIKTLKEIIDKLKETSEHQKILERFLYSISLMIQFQLNKSLKEIKKKANTLSEENYNALLMDLESNLKLKENFKKALNKTIDAYNQDLENIKSNKEQLAKHMDENYKNLHSFKTVYY</sequence>
<evidence type="ECO:0000256" key="1">
    <source>
        <dbReference type="SAM" id="Coils"/>
    </source>
</evidence>
<evidence type="ECO:0000256" key="2">
    <source>
        <dbReference type="SAM" id="MobiDB-lite"/>
    </source>
</evidence>
<evidence type="ECO:0000313" key="3">
    <source>
        <dbReference type="EMBL" id="AAT93827.1"/>
    </source>
</evidence>
<dbReference type="GeneID" id="45161725"/>
<dbReference type="NCBIfam" id="NF033729">
    <property type="entry name" value="borfam54_2"/>
    <property type="match status" value="1"/>
</dbReference>
<dbReference type="AlphaFoldDB" id="A0A7I6GVA1"/>
<evidence type="ECO:0008006" key="5">
    <source>
        <dbReference type="Google" id="ProtNLM"/>
    </source>
</evidence>
<geneLocation type="plasmid" evidence="3 4">
    <name>lp54</name>
</geneLocation>
<accession>A0A7I6GVA1</accession>
<keyword evidence="1" id="KW-0175">Coiled coil</keyword>